<dbReference type="AlphaFoldDB" id="A0A8S9YJP2"/>
<dbReference type="GO" id="GO:0000981">
    <property type="term" value="F:DNA-binding transcription factor activity, RNA polymerase II-specific"/>
    <property type="evidence" value="ECO:0007669"/>
    <property type="project" value="TreeGrafter"/>
</dbReference>
<organism evidence="5 6">
    <name type="scientific">Paragonimus skrjabini miyazakii</name>
    <dbReference type="NCBI Taxonomy" id="59628"/>
    <lineage>
        <taxon>Eukaryota</taxon>
        <taxon>Metazoa</taxon>
        <taxon>Spiralia</taxon>
        <taxon>Lophotrochozoa</taxon>
        <taxon>Platyhelminthes</taxon>
        <taxon>Trematoda</taxon>
        <taxon>Digenea</taxon>
        <taxon>Plagiorchiida</taxon>
        <taxon>Troglotremata</taxon>
        <taxon>Troglotrematidae</taxon>
        <taxon>Paragonimus</taxon>
    </lineage>
</organism>
<reference evidence="5" key="1">
    <citation type="submission" date="2019-07" db="EMBL/GenBank/DDBJ databases">
        <title>Annotation for the trematode Paragonimus miyazaki's.</title>
        <authorList>
            <person name="Choi Y.-J."/>
        </authorList>
    </citation>
    <scope>NUCLEOTIDE SEQUENCE</scope>
    <source>
        <strain evidence="5">Japan</strain>
    </source>
</reference>
<sequence>MAVVRTGMNHGELSAEAYAKVWHECLSQVLYLPAHRRYTRANLVSKRDRIESHEKRLDQLRQSMAEEAKRAAKMEKKLRILLGGYQSRAQTLMKAIQESVDQIEQSHMELVTYERLREQEAGAIVRRLEIFETDVERQQKRGAELQREYGRLLRIREEREADRFMAQNADLTSANANVLVSHSEALSNGLPGDSSPAPIELDTSPENLDISSNGLVGPSVPPNTEPEVLPCGDSDANSDPSPFPMVTTL</sequence>
<proteinExistence type="predicted"/>
<gene>
    <name evidence="5" type="ORF">EG68_11543</name>
</gene>
<evidence type="ECO:0000256" key="4">
    <source>
        <dbReference type="SAM" id="MobiDB-lite"/>
    </source>
</evidence>
<comment type="caution">
    <text evidence="5">The sequence shown here is derived from an EMBL/GenBank/DDBJ whole genome shotgun (WGS) entry which is preliminary data.</text>
</comment>
<dbReference type="GO" id="GO:0005681">
    <property type="term" value="C:spliceosomal complex"/>
    <property type="evidence" value="ECO:0007669"/>
    <property type="project" value="TreeGrafter"/>
</dbReference>
<keyword evidence="6" id="KW-1185">Reference proteome</keyword>
<feature type="region of interest" description="Disordered" evidence="4">
    <location>
        <begin position="186"/>
        <end position="249"/>
    </location>
</feature>
<keyword evidence="1" id="KW-0238">DNA-binding</keyword>
<evidence type="ECO:0000256" key="3">
    <source>
        <dbReference type="SAM" id="Coils"/>
    </source>
</evidence>
<dbReference type="GO" id="GO:0000398">
    <property type="term" value="P:mRNA splicing, via spliceosome"/>
    <property type="evidence" value="ECO:0007669"/>
    <property type="project" value="InterPro"/>
</dbReference>
<evidence type="ECO:0000313" key="5">
    <source>
        <dbReference type="EMBL" id="KAF7235543.1"/>
    </source>
</evidence>
<dbReference type="PANTHER" id="PTHR45885:SF1">
    <property type="entry name" value="CELL DIVISION CYCLE 5-LIKE PROTEIN"/>
    <property type="match status" value="1"/>
</dbReference>
<dbReference type="PANTHER" id="PTHR45885">
    <property type="entry name" value="CELL DIVISION CYCLE 5-LIKE PROTEIN"/>
    <property type="match status" value="1"/>
</dbReference>
<evidence type="ECO:0000256" key="1">
    <source>
        <dbReference type="ARBA" id="ARBA00023125"/>
    </source>
</evidence>
<keyword evidence="3" id="KW-0175">Coiled coil</keyword>
<keyword evidence="2" id="KW-0539">Nucleus</keyword>
<protein>
    <submittedName>
        <fullName evidence="5">Uncharacterized protein</fullName>
    </submittedName>
</protein>
<feature type="compositionally biased region" description="Polar residues" evidence="4">
    <location>
        <begin position="204"/>
        <end position="214"/>
    </location>
</feature>
<evidence type="ECO:0000313" key="6">
    <source>
        <dbReference type="Proteomes" id="UP000822476"/>
    </source>
</evidence>
<dbReference type="Proteomes" id="UP000822476">
    <property type="component" value="Unassembled WGS sequence"/>
</dbReference>
<dbReference type="InterPro" id="IPR047242">
    <property type="entry name" value="CDC5L/Cef1"/>
</dbReference>
<accession>A0A8S9YJP2</accession>
<feature type="coiled-coil region" evidence="3">
    <location>
        <begin position="43"/>
        <end position="77"/>
    </location>
</feature>
<dbReference type="GO" id="GO:0000977">
    <property type="term" value="F:RNA polymerase II transcription regulatory region sequence-specific DNA binding"/>
    <property type="evidence" value="ECO:0007669"/>
    <property type="project" value="TreeGrafter"/>
</dbReference>
<dbReference type="GO" id="GO:0000974">
    <property type="term" value="C:Prp19 complex"/>
    <property type="evidence" value="ECO:0007669"/>
    <property type="project" value="InterPro"/>
</dbReference>
<name>A0A8S9YJP2_9TREM</name>
<evidence type="ECO:0000256" key="2">
    <source>
        <dbReference type="ARBA" id="ARBA00023242"/>
    </source>
</evidence>
<dbReference type="OrthoDB" id="6273951at2759"/>
<dbReference type="EMBL" id="JTDE01008160">
    <property type="protein sequence ID" value="KAF7235543.1"/>
    <property type="molecule type" value="Genomic_DNA"/>
</dbReference>